<accession>A0A2S8AEX2</accession>
<evidence type="ECO:0000313" key="2">
    <source>
        <dbReference type="EMBL" id="PQL94199.1"/>
    </source>
</evidence>
<dbReference type="AlphaFoldDB" id="A0A2S8AEX2"/>
<proteinExistence type="predicted"/>
<reference evidence="2 3" key="1">
    <citation type="submission" date="2018-02" db="EMBL/GenBank/DDBJ databases">
        <title>Genome sequences of Apibacter spp., gut symbionts of Asian honey bees.</title>
        <authorList>
            <person name="Kwong W.K."/>
            <person name="Steele M.I."/>
            <person name="Moran N.A."/>
        </authorList>
    </citation>
    <scope>NUCLEOTIDE SEQUENCE [LARGE SCALE GENOMIC DNA]</scope>
    <source>
        <strain evidence="3">wkB301</strain>
    </source>
</reference>
<keyword evidence="3" id="KW-1185">Reference proteome</keyword>
<organism evidence="2 3">
    <name type="scientific">Apibacter adventoris</name>
    <dbReference type="NCBI Taxonomy" id="1679466"/>
    <lineage>
        <taxon>Bacteria</taxon>
        <taxon>Pseudomonadati</taxon>
        <taxon>Bacteroidota</taxon>
        <taxon>Flavobacteriia</taxon>
        <taxon>Flavobacteriales</taxon>
        <taxon>Weeksellaceae</taxon>
        <taxon>Apibacter</taxon>
    </lineage>
</organism>
<dbReference type="InterPro" id="IPR036063">
    <property type="entry name" value="Smr_dom_sf"/>
</dbReference>
<dbReference type="EMBL" id="PSZM01000024">
    <property type="protein sequence ID" value="PQL94199.1"/>
    <property type="molecule type" value="Genomic_DNA"/>
</dbReference>
<dbReference type="Pfam" id="PF01713">
    <property type="entry name" value="Smr"/>
    <property type="match status" value="1"/>
</dbReference>
<feature type="domain" description="Smr" evidence="1">
    <location>
        <begin position="98"/>
        <end position="168"/>
    </location>
</feature>
<dbReference type="PROSITE" id="PS50828">
    <property type="entry name" value="SMR"/>
    <property type="match status" value="1"/>
</dbReference>
<comment type="caution">
    <text evidence="2">The sequence shown here is derived from an EMBL/GenBank/DDBJ whole genome shotgun (WGS) entry which is preliminary data.</text>
</comment>
<evidence type="ECO:0000259" key="1">
    <source>
        <dbReference type="PROSITE" id="PS50828"/>
    </source>
</evidence>
<dbReference type="InterPro" id="IPR002625">
    <property type="entry name" value="Smr_dom"/>
</dbReference>
<dbReference type="Gene3D" id="3.30.1370.110">
    <property type="match status" value="1"/>
</dbReference>
<name>A0A2S8AEX2_9FLAO</name>
<dbReference type="Proteomes" id="UP000238042">
    <property type="component" value="Unassembled WGS sequence"/>
</dbReference>
<protein>
    <recommendedName>
        <fullName evidence="1">Smr domain-containing protein</fullName>
    </recommendedName>
</protein>
<evidence type="ECO:0000313" key="3">
    <source>
        <dbReference type="Proteomes" id="UP000238042"/>
    </source>
</evidence>
<gene>
    <name evidence="2" type="ORF">C4S77_03285</name>
</gene>
<sequence length="168" mass="19600">MEIGDKVNVIDEKGTFIIKEIKGHQVILLDEYGFENIYLAKSIIPYSSLRNLNFDCLEEMKKDEHKDNKSIIIKKETIRIIDLHIGHLVDSLRDIKPHQMLQKQINVAYSEIKKAKKDGIKKLILIHGKGKGVLKKNIYQLLQSIDDIEYFEADIMKYRFGAVEIRFK</sequence>
<dbReference type="OrthoDB" id="1524810at2"/>
<dbReference type="RefSeq" id="WP_105246026.1">
    <property type="nucleotide sequence ID" value="NZ_PSZM01000024.1"/>
</dbReference>